<dbReference type="EMBL" id="CP162607">
    <property type="protein sequence ID" value="XDK38206.1"/>
    <property type="molecule type" value="Genomic_DNA"/>
</dbReference>
<dbReference type="RefSeq" id="WP_280041175.1">
    <property type="nucleotide sequence ID" value="NZ_CP162607.1"/>
</dbReference>
<protein>
    <submittedName>
        <fullName evidence="1">Uncharacterized protein</fullName>
    </submittedName>
</protein>
<dbReference type="AlphaFoldDB" id="A0AB39I060"/>
<evidence type="ECO:0000313" key="1">
    <source>
        <dbReference type="EMBL" id="XDK38206.1"/>
    </source>
</evidence>
<name>A0AB39I060_9PSED</name>
<sequence length="220" mass="24916">MAMTPQERDERRREKAALLGEQDLRFKVTTSHASQLADLMAWDEIEESGEALTLMIHQVHAIGRERFLFFAGCAHLEIDSKAVEPINRTELRLMARRGTVDALEEIGAWIGSPGHSFVIRLLVERAHALGPIQALILLSPPARHKFVVSDSVARKLDRFRISRELRTPDLMLGDDPEDTGVLVIENLRSTLPKQHNSDVGSYRAERGMNFPQENATWFAW</sequence>
<reference evidence="1" key="1">
    <citation type="submission" date="2024-07" db="EMBL/GenBank/DDBJ databases">
        <title>Identification and characteristics of a novel species of coltsfoot's symbiotic bacteria.</title>
        <authorList>
            <person name="Juszczyk A."/>
            <person name="Jasielczuk I."/>
            <person name="Gurgul A."/>
            <person name="Rogala M."/>
            <person name="Kowalczyk A."/>
            <person name="Szmatola T."/>
            <person name="Kosecka-Strojek M."/>
            <person name="Arent Z."/>
            <person name="Latowski D."/>
        </authorList>
    </citation>
    <scope>NUCLEOTIDE SEQUENCE</scope>
    <source>
        <strain evidence="1">Hg7Tf</strain>
    </source>
</reference>
<gene>
    <name evidence="1" type="ORF">AB4Y39_05960</name>
</gene>
<proteinExistence type="predicted"/>
<organism evidence="1">
    <name type="scientific">Pseudomonas sp. Hg7Tf</name>
    <dbReference type="NCBI Taxonomy" id="3236988"/>
    <lineage>
        <taxon>Bacteria</taxon>
        <taxon>Pseudomonadati</taxon>
        <taxon>Pseudomonadota</taxon>
        <taxon>Gammaproteobacteria</taxon>
        <taxon>Pseudomonadales</taxon>
        <taxon>Pseudomonadaceae</taxon>
        <taxon>Pseudomonas</taxon>
    </lineage>
</organism>
<accession>A0AB39I060</accession>